<dbReference type="RefSeq" id="WP_159750311.1">
    <property type="nucleotide sequence ID" value="NZ_WUQX01000001.1"/>
</dbReference>
<dbReference type="Proteomes" id="UP000460412">
    <property type="component" value="Unassembled WGS sequence"/>
</dbReference>
<keyword evidence="2" id="KW-1185">Reference proteome</keyword>
<accession>A0A7X3SI32</accession>
<sequence length="376" mass="44836">MNRAGIFVFYDAQGLVDEYVEFLLSSTDSVLQKLIIIINGKIGKSGYNKLKKYSDSIFKRNNYGYDAGAYKDVFMHFMNKENWKNWDEILLFNDTFYGPIFPWEGVFREMEKEEVDFWGLSRHPGGGRILASGQEMPPHIQGYFLVCKKSVFLSSHWQKFWEELEYPRTYREAVENFEIYFSSYFIKRGYRCSALTDKIPINIEYGKNPFMCYFRELVQKFKFPVLKRKVICLPYLDEVKKVMEYINDHTGYNTSFIYSHIERLCNENIMNPISPFEPVQISRFYHTHRRVYIFGYGICGKGLARYFEYMGWKYEGFIVSKNEKHGENVHTYADIKFDRKDGIILAVSEKTFYEVYSMLKKDMADNQLFYPQYKEQ</sequence>
<dbReference type="Pfam" id="PF05045">
    <property type="entry name" value="RgpF"/>
    <property type="match status" value="1"/>
</dbReference>
<gene>
    <name evidence="1" type="ORF">GN277_06250</name>
</gene>
<dbReference type="InterPro" id="IPR007739">
    <property type="entry name" value="RgpF"/>
</dbReference>
<comment type="caution">
    <text evidence="1">The sequence shown here is derived from an EMBL/GenBank/DDBJ whole genome shotgun (WGS) entry which is preliminary data.</text>
</comment>
<dbReference type="AlphaFoldDB" id="A0A7X3SI32"/>
<protein>
    <recommendedName>
        <fullName evidence="3">Rhamnan synthesis protein F</fullName>
    </recommendedName>
</protein>
<name>A0A7X3SI32_9FIRM</name>
<dbReference type="EMBL" id="WUQX01000001">
    <property type="protein sequence ID" value="MXP74994.1"/>
    <property type="molecule type" value="Genomic_DNA"/>
</dbReference>
<reference evidence="1 2" key="1">
    <citation type="submission" date="2019-12" db="EMBL/GenBank/DDBJ databases">
        <title>Sporaefaciens musculi gen. nov., sp. nov., a novel bacterium isolated from the caecum of an obese mouse.</title>
        <authorList>
            <person name="Rasmussen T.S."/>
            <person name="Streidl T."/>
            <person name="Hitch T.C.A."/>
            <person name="Wortmann E."/>
            <person name="Deptula P."/>
            <person name="Hansen M."/>
            <person name="Nielsen D.S."/>
            <person name="Clavel T."/>
            <person name="Vogensen F.K."/>
        </authorList>
    </citation>
    <scope>NUCLEOTIDE SEQUENCE [LARGE SCALE GENOMIC DNA]</scope>
    <source>
        <strain evidence="1 2">WCA-9-b2</strain>
    </source>
</reference>
<evidence type="ECO:0000313" key="1">
    <source>
        <dbReference type="EMBL" id="MXP74994.1"/>
    </source>
</evidence>
<proteinExistence type="predicted"/>
<organism evidence="1 2">
    <name type="scientific">Sporofaciens musculi</name>
    <dbReference type="NCBI Taxonomy" id="2681861"/>
    <lineage>
        <taxon>Bacteria</taxon>
        <taxon>Bacillati</taxon>
        <taxon>Bacillota</taxon>
        <taxon>Clostridia</taxon>
        <taxon>Lachnospirales</taxon>
        <taxon>Lachnospiraceae</taxon>
        <taxon>Sporofaciens</taxon>
    </lineage>
</organism>
<evidence type="ECO:0000313" key="2">
    <source>
        <dbReference type="Proteomes" id="UP000460412"/>
    </source>
</evidence>
<evidence type="ECO:0008006" key="3">
    <source>
        <dbReference type="Google" id="ProtNLM"/>
    </source>
</evidence>